<dbReference type="PROSITE" id="PS50995">
    <property type="entry name" value="HTH_MARR_2"/>
    <property type="match status" value="1"/>
</dbReference>
<organism evidence="5 6">
    <name type="scientific">Roseomonas acroporae</name>
    <dbReference type="NCBI Taxonomy" id="2937791"/>
    <lineage>
        <taxon>Bacteria</taxon>
        <taxon>Pseudomonadati</taxon>
        <taxon>Pseudomonadota</taxon>
        <taxon>Alphaproteobacteria</taxon>
        <taxon>Acetobacterales</taxon>
        <taxon>Roseomonadaceae</taxon>
        <taxon>Roseomonas</taxon>
    </lineage>
</organism>
<evidence type="ECO:0000313" key="6">
    <source>
        <dbReference type="Proteomes" id="UP001139516"/>
    </source>
</evidence>
<accession>A0A9X1YGP7</accession>
<feature type="domain" description="HTH marR-type" evidence="4">
    <location>
        <begin position="27"/>
        <end position="155"/>
    </location>
</feature>
<evidence type="ECO:0000256" key="3">
    <source>
        <dbReference type="ARBA" id="ARBA00023163"/>
    </source>
</evidence>
<proteinExistence type="predicted"/>
<dbReference type="InterPro" id="IPR036390">
    <property type="entry name" value="WH_DNA-bd_sf"/>
</dbReference>
<dbReference type="RefSeq" id="WP_248668061.1">
    <property type="nucleotide sequence ID" value="NZ_JALPRX010000071.1"/>
</dbReference>
<sequence>MDDRQADQFRDRVDPGSDRFEFGKWPFYHMVRLVGLYTMRMDAILKPIGMDVPRWRVLMILASYRVATITRIADEAAVRISTMAKIIQRMAAQGLVETRPSAEDARSTEVLLTAKGHDILVQVRAKASMVSKQAFQGVSDEELRFLNAIAGSIHDNLAP</sequence>
<protein>
    <submittedName>
        <fullName evidence="5">MarR family winged helix-turn-helix transcriptional regulator</fullName>
    </submittedName>
</protein>
<keyword evidence="6" id="KW-1185">Reference proteome</keyword>
<dbReference type="PANTHER" id="PTHR42756">
    <property type="entry name" value="TRANSCRIPTIONAL REGULATOR, MARR"/>
    <property type="match status" value="1"/>
</dbReference>
<dbReference type="Proteomes" id="UP001139516">
    <property type="component" value="Unassembled WGS sequence"/>
</dbReference>
<dbReference type="SMART" id="SM00347">
    <property type="entry name" value="HTH_MARR"/>
    <property type="match status" value="1"/>
</dbReference>
<evidence type="ECO:0000256" key="1">
    <source>
        <dbReference type="ARBA" id="ARBA00023015"/>
    </source>
</evidence>
<dbReference type="Pfam" id="PF12802">
    <property type="entry name" value="MarR_2"/>
    <property type="match status" value="1"/>
</dbReference>
<evidence type="ECO:0000259" key="4">
    <source>
        <dbReference type="PROSITE" id="PS50995"/>
    </source>
</evidence>
<name>A0A9X1YGP7_9PROT</name>
<dbReference type="PANTHER" id="PTHR42756:SF1">
    <property type="entry name" value="TRANSCRIPTIONAL REPRESSOR OF EMRAB OPERON"/>
    <property type="match status" value="1"/>
</dbReference>
<evidence type="ECO:0000256" key="2">
    <source>
        <dbReference type="ARBA" id="ARBA00023125"/>
    </source>
</evidence>
<dbReference type="SUPFAM" id="SSF46785">
    <property type="entry name" value="Winged helix' DNA-binding domain"/>
    <property type="match status" value="1"/>
</dbReference>
<gene>
    <name evidence="5" type="ORF">M0638_16300</name>
</gene>
<keyword evidence="3" id="KW-0804">Transcription</keyword>
<keyword evidence="1" id="KW-0805">Transcription regulation</keyword>
<dbReference type="AlphaFoldDB" id="A0A9X1YGP7"/>
<reference evidence="5" key="1">
    <citation type="submission" date="2022-04" db="EMBL/GenBank/DDBJ databases">
        <title>Roseomonas acroporae sp. nov., isolated from coral Acropora digitifera.</title>
        <authorList>
            <person name="Sun H."/>
        </authorList>
    </citation>
    <scope>NUCLEOTIDE SEQUENCE</scope>
    <source>
        <strain evidence="5">NAR14</strain>
    </source>
</reference>
<dbReference type="Gene3D" id="1.10.10.10">
    <property type="entry name" value="Winged helix-like DNA-binding domain superfamily/Winged helix DNA-binding domain"/>
    <property type="match status" value="1"/>
</dbReference>
<dbReference type="InterPro" id="IPR036388">
    <property type="entry name" value="WH-like_DNA-bd_sf"/>
</dbReference>
<comment type="caution">
    <text evidence="5">The sequence shown here is derived from an EMBL/GenBank/DDBJ whole genome shotgun (WGS) entry which is preliminary data.</text>
</comment>
<dbReference type="EMBL" id="JALPRX010000071">
    <property type="protein sequence ID" value="MCK8785941.1"/>
    <property type="molecule type" value="Genomic_DNA"/>
</dbReference>
<dbReference type="GO" id="GO:0003677">
    <property type="term" value="F:DNA binding"/>
    <property type="evidence" value="ECO:0007669"/>
    <property type="project" value="UniProtKB-KW"/>
</dbReference>
<dbReference type="GO" id="GO:0003700">
    <property type="term" value="F:DNA-binding transcription factor activity"/>
    <property type="evidence" value="ECO:0007669"/>
    <property type="project" value="InterPro"/>
</dbReference>
<keyword evidence="2" id="KW-0238">DNA-binding</keyword>
<dbReference type="InterPro" id="IPR000835">
    <property type="entry name" value="HTH_MarR-typ"/>
</dbReference>
<evidence type="ECO:0000313" key="5">
    <source>
        <dbReference type="EMBL" id="MCK8785941.1"/>
    </source>
</evidence>